<name>A0AAV6VCX4_9ARAC</name>
<dbReference type="GO" id="GO:0042302">
    <property type="term" value="F:structural constituent of cuticle"/>
    <property type="evidence" value="ECO:0007669"/>
    <property type="project" value="UniProtKB-UniRule"/>
</dbReference>
<evidence type="ECO:0000313" key="4">
    <source>
        <dbReference type="EMBL" id="KAG8193892.1"/>
    </source>
</evidence>
<feature type="compositionally biased region" description="Polar residues" evidence="2">
    <location>
        <begin position="336"/>
        <end position="346"/>
    </location>
</feature>
<reference evidence="4 5" key="1">
    <citation type="journal article" date="2022" name="Nat. Ecol. Evol.">
        <title>A masculinizing supergene underlies an exaggerated male reproductive morph in a spider.</title>
        <authorList>
            <person name="Hendrickx F."/>
            <person name="De Corte Z."/>
            <person name="Sonet G."/>
            <person name="Van Belleghem S.M."/>
            <person name="Kostlbacher S."/>
            <person name="Vangestel C."/>
        </authorList>
    </citation>
    <scope>NUCLEOTIDE SEQUENCE [LARGE SCALE GENOMIC DNA]</scope>
    <source>
        <strain evidence="4">W744_W776</strain>
    </source>
</reference>
<feature type="signal peptide" evidence="3">
    <location>
        <begin position="1"/>
        <end position="19"/>
    </location>
</feature>
<dbReference type="AlphaFoldDB" id="A0AAV6VCX4"/>
<evidence type="ECO:0000313" key="5">
    <source>
        <dbReference type="Proteomes" id="UP000827092"/>
    </source>
</evidence>
<feature type="chain" id="PRO_5043563379" evidence="3">
    <location>
        <begin position="20"/>
        <end position="628"/>
    </location>
</feature>
<dbReference type="Pfam" id="PF00379">
    <property type="entry name" value="Chitin_bind_4"/>
    <property type="match status" value="1"/>
</dbReference>
<feature type="region of interest" description="Disordered" evidence="2">
    <location>
        <begin position="559"/>
        <end position="585"/>
    </location>
</feature>
<organism evidence="4 5">
    <name type="scientific">Oedothorax gibbosus</name>
    <dbReference type="NCBI Taxonomy" id="931172"/>
    <lineage>
        <taxon>Eukaryota</taxon>
        <taxon>Metazoa</taxon>
        <taxon>Ecdysozoa</taxon>
        <taxon>Arthropoda</taxon>
        <taxon>Chelicerata</taxon>
        <taxon>Arachnida</taxon>
        <taxon>Araneae</taxon>
        <taxon>Araneomorphae</taxon>
        <taxon>Entelegynae</taxon>
        <taxon>Araneoidea</taxon>
        <taxon>Linyphiidae</taxon>
        <taxon>Erigoninae</taxon>
        <taxon>Oedothorax</taxon>
    </lineage>
</organism>
<accession>A0AAV6VCX4</accession>
<protein>
    <submittedName>
        <fullName evidence="4">Uncharacterized protein</fullName>
    </submittedName>
</protein>
<feature type="compositionally biased region" description="Basic and acidic residues" evidence="2">
    <location>
        <begin position="363"/>
        <end position="379"/>
    </location>
</feature>
<evidence type="ECO:0000256" key="3">
    <source>
        <dbReference type="SAM" id="SignalP"/>
    </source>
</evidence>
<feature type="compositionally biased region" description="Acidic residues" evidence="2">
    <location>
        <begin position="50"/>
        <end position="72"/>
    </location>
</feature>
<gene>
    <name evidence="4" type="ORF">JTE90_011451</name>
</gene>
<evidence type="ECO:0000256" key="1">
    <source>
        <dbReference type="PROSITE-ProRule" id="PRU00497"/>
    </source>
</evidence>
<keyword evidence="5" id="KW-1185">Reference proteome</keyword>
<comment type="caution">
    <text evidence="4">The sequence shown here is derived from an EMBL/GenBank/DDBJ whole genome shotgun (WGS) entry which is preliminary data.</text>
</comment>
<proteinExistence type="predicted"/>
<keyword evidence="1" id="KW-0193">Cuticle</keyword>
<evidence type="ECO:0000256" key="2">
    <source>
        <dbReference type="SAM" id="MobiDB-lite"/>
    </source>
</evidence>
<dbReference type="InterPro" id="IPR000618">
    <property type="entry name" value="Insect_cuticle"/>
</dbReference>
<feature type="compositionally biased region" description="Basic and acidic residues" evidence="2">
    <location>
        <begin position="297"/>
        <end position="319"/>
    </location>
</feature>
<feature type="region of interest" description="Disordered" evidence="2">
    <location>
        <begin position="425"/>
        <end position="533"/>
    </location>
</feature>
<feature type="compositionally biased region" description="Basic and acidic residues" evidence="2">
    <location>
        <begin position="84"/>
        <end position="94"/>
    </location>
</feature>
<feature type="compositionally biased region" description="Basic and acidic residues" evidence="2">
    <location>
        <begin position="144"/>
        <end position="153"/>
    </location>
</feature>
<feature type="compositionally biased region" description="Basic and acidic residues" evidence="2">
    <location>
        <begin position="494"/>
        <end position="505"/>
    </location>
</feature>
<feature type="compositionally biased region" description="Basic and acidic residues" evidence="2">
    <location>
        <begin position="220"/>
        <end position="240"/>
    </location>
</feature>
<dbReference type="EMBL" id="JAFNEN010000113">
    <property type="protein sequence ID" value="KAG8193892.1"/>
    <property type="molecule type" value="Genomic_DNA"/>
</dbReference>
<feature type="compositionally biased region" description="Low complexity" evidence="2">
    <location>
        <begin position="243"/>
        <end position="256"/>
    </location>
</feature>
<feature type="compositionally biased region" description="Basic and acidic residues" evidence="2">
    <location>
        <begin position="559"/>
        <end position="570"/>
    </location>
</feature>
<feature type="compositionally biased region" description="Basic residues" evidence="2">
    <location>
        <begin position="448"/>
        <end position="459"/>
    </location>
</feature>
<dbReference type="PROSITE" id="PS51155">
    <property type="entry name" value="CHIT_BIND_RR_2"/>
    <property type="match status" value="1"/>
</dbReference>
<feature type="region of interest" description="Disordered" evidence="2">
    <location>
        <begin position="39"/>
        <end position="408"/>
    </location>
</feature>
<sequence length="628" mass="72549">MNGLLFIKLILLSAAVAHSQDFIPIDSFELPAEIEDYFSNEQTSRSGDDYPLEYDSDEEEDDSSSLDYDPTENEALFDNPSRPTGDRKQKRQDYFDGLTQKVHRPLRKDLDLMAGASDQLPRPRSRRNRRARMSDYDLYYPKRTIKDVDERASPKPKPQSDEFDFEEFFKRPIFDSRGPASPGFNDEREPRSQTPYDEPRQPSSDSPYRKSPHPSNPRAHLAEFDDDIYRNRKPLREYRKPTSSSDSYSYPKPSLSVEARRPSPDFEDDWDDFHSNSKSPHSAKPSRPNAGLYDDVYSYRKPSESTKPRRPLPEVKDDFYNYPMPTDSGEARRPNSGFNDDYNSYRKSSHYIEPRRPNSGFTDDYKFYPKPSHSVEPRKPSPVLDYFDDSFKTNSHSNPAEPKRPAVHTYSTDFDIKAFLDEPMKPSSEFTYPPKSYPAHPPTESSHKKTPAKKIRQRSKRIETKPYKLPPLEPDSMSHFFSVPKTKHSSSRSAAKERSSPRKLSDVQGRSAMFDDDLASRPAPFKKASRRRPGLFSEEKELFLSGTGKPVRYGKPVREQFHEQDTKGPDSYKFGYNTGDKDNPMARYEERSSDGLVKGSYSYVDPLGKLKVVHYESHPEHGFKTTRL</sequence>
<keyword evidence="3" id="KW-0732">Signal</keyword>
<dbReference type="Proteomes" id="UP000827092">
    <property type="component" value="Unassembled WGS sequence"/>
</dbReference>